<gene>
    <name evidence="9" type="primary">tagU</name>
    <name evidence="12" type="ORF">AM592_13720</name>
</gene>
<evidence type="ECO:0000256" key="7">
    <source>
        <dbReference type="ARBA" id="ARBA00023136"/>
    </source>
</evidence>
<comment type="similarity">
    <text evidence="1 9">Belongs to the LytR/CpsA/Psr (LCP) family.</text>
</comment>
<sequence>MRAEKKRKKKKKVLAIVLSIIGIFILVAGGYAYFLWDKAAKTVASINEEINPSDRRVEKVDVNKKDPVSVLIMGVDERSGDSGRSDSLIYMAINPQTKTTEMVSIPRDTYTELVGKGTMDKINHSYAYGGTQMTIDTVENFLDVPVDYFVKVNMESFRDIVDTLGGVTVNSTFAFDYDGYSFNEGQLDLNGKEALAYSRMRYDDPRGDFGRQDRQRQVIEGIIDKGANISSITKFGDMFNVVEDNVKTNLSFDNMWDIQSNYKQAADHVVQHELKGTGGKIGGVYYYQVNEDDRLAISKELKENLEMDKTASKN</sequence>
<comment type="function">
    <text evidence="9">May catalyze the final step in cell wall teichoic acid biosynthesis, the transfer of the anionic cell wall polymers (APs) from their lipid-linked precursor to the cell wall peptidoglycan (PG).</text>
</comment>
<evidence type="ECO:0000313" key="12">
    <source>
        <dbReference type="EMBL" id="ALC82521.1"/>
    </source>
</evidence>
<dbReference type="GO" id="GO:0005886">
    <property type="term" value="C:plasma membrane"/>
    <property type="evidence" value="ECO:0007669"/>
    <property type="project" value="UniProtKB-SubCell"/>
</dbReference>
<dbReference type="InterPro" id="IPR023734">
    <property type="entry name" value="TagU"/>
</dbReference>
<keyword evidence="6 9" id="KW-1133">Transmembrane helix</keyword>
<reference evidence="13" key="1">
    <citation type="submission" date="2015-08" db="EMBL/GenBank/DDBJ databases">
        <title>Genome sequencing project for genomic taxonomy and phylogenomics of Bacillus-like bacteria.</title>
        <authorList>
            <person name="Liu B."/>
            <person name="Wang J."/>
            <person name="Zhu Y."/>
            <person name="Liu G."/>
            <person name="Chen Q."/>
            <person name="Chen Z."/>
            <person name="Lan J."/>
            <person name="Che J."/>
            <person name="Ge C."/>
            <person name="Shi H."/>
            <person name="Pan Z."/>
            <person name="Liu X."/>
        </authorList>
    </citation>
    <scope>NUCLEOTIDE SEQUENCE [LARGE SCALE GENOMIC DNA]</scope>
    <source>
        <strain evidence="13">FJAT-4402</strain>
    </source>
</reference>
<keyword evidence="4 9" id="KW-0812">Transmembrane</keyword>
<dbReference type="STRING" id="1441095.AM592_13720"/>
<keyword evidence="3 9" id="KW-0808">Transferase</keyword>
<reference evidence="12 13" key="2">
    <citation type="journal article" date="2016" name="Int. J. Syst. Evol. Microbiol.">
        <title>Bacillus gobiensis sp. nov., isolated from a soil sample.</title>
        <authorList>
            <person name="Liu B."/>
            <person name="Liu G.H."/>
            <person name="Cetin S."/>
            <person name="Schumann P."/>
            <person name="Pan Z.Z."/>
            <person name="Chen Q.Q."/>
        </authorList>
    </citation>
    <scope>NUCLEOTIDE SEQUENCE [LARGE SCALE GENOMIC DNA]</scope>
    <source>
        <strain evidence="12 13">FJAT-4402</strain>
    </source>
</reference>
<protein>
    <recommendedName>
        <fullName evidence="9">Polyisoprenyl-teichoic acid--peptidoglycan teichoic acid transferase TagU</fullName>
        <ecNumber evidence="9">2.7.8.-</ecNumber>
    </recommendedName>
</protein>
<evidence type="ECO:0000313" key="13">
    <source>
        <dbReference type="Proteomes" id="UP000067625"/>
    </source>
</evidence>
<feature type="transmembrane region" description="Helical" evidence="10">
    <location>
        <begin position="12"/>
        <end position="36"/>
    </location>
</feature>
<dbReference type="GO" id="GO:0016780">
    <property type="term" value="F:phosphotransferase activity, for other substituted phosphate groups"/>
    <property type="evidence" value="ECO:0007669"/>
    <property type="project" value="UniProtKB-UniRule"/>
</dbReference>
<name>A0A0M4FSJ6_9BACI</name>
<dbReference type="NCBIfam" id="NF006897">
    <property type="entry name" value="PRK09379.1"/>
    <property type="match status" value="1"/>
</dbReference>
<evidence type="ECO:0000259" key="11">
    <source>
        <dbReference type="Pfam" id="PF03816"/>
    </source>
</evidence>
<dbReference type="AlphaFoldDB" id="A0A0M4FSJ6"/>
<dbReference type="EC" id="2.7.8.-" evidence="9"/>
<evidence type="ECO:0000256" key="1">
    <source>
        <dbReference type="ARBA" id="ARBA00006068"/>
    </source>
</evidence>
<keyword evidence="2 9" id="KW-1003">Cell membrane</keyword>
<evidence type="ECO:0000256" key="2">
    <source>
        <dbReference type="ARBA" id="ARBA00022475"/>
    </source>
</evidence>
<dbReference type="Proteomes" id="UP000067625">
    <property type="component" value="Chromosome"/>
</dbReference>
<keyword evidence="13" id="KW-1185">Reference proteome</keyword>
<dbReference type="Pfam" id="PF03816">
    <property type="entry name" value="LytR_cpsA_psr"/>
    <property type="match status" value="1"/>
</dbReference>
<dbReference type="InterPro" id="IPR004474">
    <property type="entry name" value="LytR_CpsA_psr"/>
</dbReference>
<evidence type="ECO:0000256" key="8">
    <source>
        <dbReference type="ARBA" id="ARBA00023316"/>
    </source>
</evidence>
<dbReference type="GO" id="GO:0070726">
    <property type="term" value="P:cell wall assembly"/>
    <property type="evidence" value="ECO:0007669"/>
    <property type="project" value="UniProtKB-UniRule"/>
</dbReference>
<evidence type="ECO:0000256" key="6">
    <source>
        <dbReference type="ARBA" id="ARBA00022989"/>
    </source>
</evidence>
<dbReference type="PANTHER" id="PTHR33392:SF6">
    <property type="entry name" value="POLYISOPRENYL-TEICHOIC ACID--PEPTIDOGLYCAN TEICHOIC ACID TRANSFERASE TAGU"/>
    <property type="match status" value="1"/>
</dbReference>
<proteinExistence type="inferred from homology"/>
<keyword evidence="5 9" id="KW-0735">Signal-anchor</keyword>
<feature type="topological domain" description="Cytoplasmic" evidence="9">
    <location>
        <begin position="1"/>
        <end position="12"/>
    </location>
</feature>
<keyword evidence="8 9" id="KW-0961">Cell wall biogenesis/degradation</keyword>
<evidence type="ECO:0000256" key="4">
    <source>
        <dbReference type="ARBA" id="ARBA00022692"/>
    </source>
</evidence>
<evidence type="ECO:0000256" key="5">
    <source>
        <dbReference type="ARBA" id="ARBA00022968"/>
    </source>
</evidence>
<feature type="domain" description="Cell envelope-related transcriptional attenuator" evidence="11">
    <location>
        <begin position="84"/>
        <end position="226"/>
    </location>
</feature>
<dbReference type="Gene3D" id="3.40.630.190">
    <property type="entry name" value="LCP protein"/>
    <property type="match status" value="1"/>
</dbReference>
<comment type="subcellular location">
    <subcellularLocation>
        <location evidence="9">Cell membrane</location>
        <topology evidence="9">Single-pass type II membrane protein</topology>
    </subcellularLocation>
</comment>
<dbReference type="PANTHER" id="PTHR33392">
    <property type="entry name" value="POLYISOPRENYL-TEICHOIC ACID--PEPTIDOGLYCAN TEICHOIC ACID TRANSFERASE TAGU"/>
    <property type="match status" value="1"/>
</dbReference>
<evidence type="ECO:0000256" key="10">
    <source>
        <dbReference type="SAM" id="Phobius"/>
    </source>
</evidence>
<dbReference type="EMBL" id="CP012600">
    <property type="protein sequence ID" value="ALC82521.1"/>
    <property type="molecule type" value="Genomic_DNA"/>
</dbReference>
<feature type="topological domain" description="Extracellular" evidence="9">
    <location>
        <begin position="34"/>
        <end position="314"/>
    </location>
</feature>
<evidence type="ECO:0000256" key="9">
    <source>
        <dbReference type="HAMAP-Rule" id="MF_01140"/>
    </source>
</evidence>
<dbReference type="NCBIfam" id="TIGR00350">
    <property type="entry name" value="lytR_cpsA_psr"/>
    <property type="match status" value="1"/>
</dbReference>
<keyword evidence="7 9" id="KW-0472">Membrane</keyword>
<dbReference type="OrthoDB" id="27330at2"/>
<organism evidence="12 13">
    <name type="scientific">Bacillus gobiensis</name>
    <dbReference type="NCBI Taxonomy" id="1441095"/>
    <lineage>
        <taxon>Bacteria</taxon>
        <taxon>Bacillati</taxon>
        <taxon>Bacillota</taxon>
        <taxon>Bacilli</taxon>
        <taxon>Bacillales</taxon>
        <taxon>Bacillaceae</taxon>
        <taxon>Bacillus</taxon>
    </lineage>
</organism>
<dbReference type="HAMAP" id="MF_01140">
    <property type="entry name" value="TagU_transferase"/>
    <property type="match status" value="1"/>
</dbReference>
<comment type="pathway">
    <text evidence="9">Cell wall biogenesis.</text>
</comment>
<dbReference type="PATRIC" id="fig|1441095.3.peg.3013"/>
<accession>A0A0M4FSJ6</accession>
<dbReference type="RefSeq" id="WP_053604317.1">
    <property type="nucleotide sequence ID" value="NZ_CP012600.1"/>
</dbReference>
<evidence type="ECO:0000256" key="3">
    <source>
        <dbReference type="ARBA" id="ARBA00022679"/>
    </source>
</evidence>
<dbReference type="InterPro" id="IPR050922">
    <property type="entry name" value="LytR/CpsA/Psr_CW_biosynth"/>
</dbReference>